<dbReference type="AlphaFoldDB" id="V5WID1"/>
<feature type="DNA-binding region" description="H-T-H motif" evidence="2">
    <location>
        <begin position="45"/>
        <end position="64"/>
    </location>
</feature>
<name>V5WID1_9SPIO</name>
<gene>
    <name evidence="5" type="ORF">L21SP2_1953</name>
</gene>
<dbReference type="EMBL" id="CP006939">
    <property type="protein sequence ID" value="AHC15324.1"/>
    <property type="molecule type" value="Genomic_DNA"/>
</dbReference>
<accession>V5WID1</accession>
<keyword evidence="1 2" id="KW-0238">DNA-binding</keyword>
<dbReference type="Proteomes" id="UP000018680">
    <property type="component" value="Chromosome"/>
</dbReference>
<keyword evidence="6" id="KW-1185">Reference proteome</keyword>
<dbReference type="RefSeq" id="WP_024268241.1">
    <property type="nucleotide sequence ID" value="NC_023035.1"/>
</dbReference>
<dbReference type="SUPFAM" id="SSF46689">
    <property type="entry name" value="Homeodomain-like"/>
    <property type="match status" value="1"/>
</dbReference>
<dbReference type="InterPro" id="IPR050109">
    <property type="entry name" value="HTH-type_TetR-like_transc_reg"/>
</dbReference>
<dbReference type="PANTHER" id="PTHR30055:SF146">
    <property type="entry name" value="HTH-TYPE TRANSCRIPTIONAL DUAL REGULATOR CECR"/>
    <property type="match status" value="1"/>
</dbReference>
<dbReference type="GO" id="GO:0000976">
    <property type="term" value="F:transcription cis-regulatory region binding"/>
    <property type="evidence" value="ECO:0007669"/>
    <property type="project" value="TreeGrafter"/>
</dbReference>
<sequence length="268" mass="30286">MNLSPEFLHGLEIPRYTSALGRKKLLQLLTIAIQEFLQHGFTNTSTNRIMHNSGLSKGTLFNMFGSKKGLYLYLIKHSTVTLLSVCHRKLSTRPADFLQRLRWLGEVYLDLFIQEPAAFRLLMTIDDPGNQDMAAEFAREHAVKAAKIRQLMFDNITQNTLNINREQIRRITAMILTDVKQRLSGQHDFVPDQHPSASSKAALQQSVPQEDIPQKDTPQKDVAHEILTDLLAFRSGFLQDLDAMLAILRHGVYFDITSEKTDGTAAPG</sequence>
<dbReference type="InterPro" id="IPR009057">
    <property type="entry name" value="Homeodomain-like_sf"/>
</dbReference>
<reference evidence="5 6" key="1">
    <citation type="journal article" date="2015" name="Stand. Genomic Sci.">
        <title>Complete genome sequence and description of Salinispira pacifica gen. nov., sp. nov., a novel spirochaete isolated form a hypersaline microbial mat.</title>
        <authorList>
            <person name="Ben Hania W."/>
            <person name="Joseph M."/>
            <person name="Schumann P."/>
            <person name="Bunk B."/>
            <person name="Fiebig A."/>
            <person name="Sproer C."/>
            <person name="Klenk H.P."/>
            <person name="Fardeau M.L."/>
            <person name="Spring S."/>
        </authorList>
    </citation>
    <scope>NUCLEOTIDE SEQUENCE [LARGE SCALE GENOMIC DNA]</scope>
    <source>
        <strain evidence="5 6">L21-RPul-D2</strain>
    </source>
</reference>
<dbReference type="Pfam" id="PF00440">
    <property type="entry name" value="TetR_N"/>
    <property type="match status" value="1"/>
</dbReference>
<proteinExistence type="predicted"/>
<evidence type="ECO:0000259" key="4">
    <source>
        <dbReference type="PROSITE" id="PS50977"/>
    </source>
</evidence>
<protein>
    <submittedName>
        <fullName evidence="5">Transcriptional regulator, TetR family</fullName>
    </submittedName>
</protein>
<evidence type="ECO:0000256" key="1">
    <source>
        <dbReference type="ARBA" id="ARBA00023125"/>
    </source>
</evidence>
<feature type="domain" description="HTH tetR-type" evidence="4">
    <location>
        <begin position="22"/>
        <end position="82"/>
    </location>
</feature>
<dbReference type="OrthoDB" id="9816431at2"/>
<dbReference type="Gene3D" id="1.10.357.10">
    <property type="entry name" value="Tetracycline Repressor, domain 2"/>
    <property type="match status" value="1"/>
</dbReference>
<dbReference type="InterPro" id="IPR001647">
    <property type="entry name" value="HTH_TetR"/>
</dbReference>
<feature type="compositionally biased region" description="Polar residues" evidence="3">
    <location>
        <begin position="195"/>
        <end position="208"/>
    </location>
</feature>
<organism evidence="5 6">
    <name type="scientific">Salinispira pacifica</name>
    <dbReference type="NCBI Taxonomy" id="1307761"/>
    <lineage>
        <taxon>Bacteria</taxon>
        <taxon>Pseudomonadati</taxon>
        <taxon>Spirochaetota</taxon>
        <taxon>Spirochaetia</taxon>
        <taxon>Spirochaetales</taxon>
        <taxon>Spirochaetaceae</taxon>
        <taxon>Salinispira</taxon>
    </lineage>
</organism>
<dbReference type="KEGG" id="slr:L21SP2_1953"/>
<evidence type="ECO:0000313" key="6">
    <source>
        <dbReference type="Proteomes" id="UP000018680"/>
    </source>
</evidence>
<evidence type="ECO:0000256" key="3">
    <source>
        <dbReference type="SAM" id="MobiDB-lite"/>
    </source>
</evidence>
<evidence type="ECO:0000256" key="2">
    <source>
        <dbReference type="PROSITE-ProRule" id="PRU00335"/>
    </source>
</evidence>
<dbReference type="PANTHER" id="PTHR30055">
    <property type="entry name" value="HTH-TYPE TRANSCRIPTIONAL REGULATOR RUTR"/>
    <property type="match status" value="1"/>
</dbReference>
<dbReference type="eggNOG" id="COG1309">
    <property type="taxonomic scope" value="Bacteria"/>
</dbReference>
<dbReference type="HOGENOM" id="CLU_1037822_0_0_12"/>
<feature type="region of interest" description="Disordered" evidence="3">
    <location>
        <begin position="186"/>
        <end position="218"/>
    </location>
</feature>
<evidence type="ECO:0000313" key="5">
    <source>
        <dbReference type="EMBL" id="AHC15324.1"/>
    </source>
</evidence>
<dbReference type="PROSITE" id="PS50977">
    <property type="entry name" value="HTH_TETR_2"/>
    <property type="match status" value="1"/>
</dbReference>
<dbReference type="GO" id="GO:0003700">
    <property type="term" value="F:DNA-binding transcription factor activity"/>
    <property type="evidence" value="ECO:0007669"/>
    <property type="project" value="TreeGrafter"/>
</dbReference>
<dbReference type="STRING" id="1307761.L21SP2_1953"/>